<comment type="caution">
    <text evidence="1">The sequence shown here is derived from an EMBL/GenBank/DDBJ whole genome shotgun (WGS) entry which is preliminary data.</text>
</comment>
<dbReference type="EMBL" id="JAVRHZ010000004">
    <property type="protein sequence ID" value="MDT0555923.1"/>
    <property type="molecule type" value="Genomic_DNA"/>
</dbReference>
<evidence type="ECO:0000313" key="2">
    <source>
        <dbReference type="Proteomes" id="UP001254488"/>
    </source>
</evidence>
<dbReference type="SUPFAM" id="SSF46458">
    <property type="entry name" value="Globin-like"/>
    <property type="match status" value="1"/>
</dbReference>
<dbReference type="InterPro" id="IPR009050">
    <property type="entry name" value="Globin-like_sf"/>
</dbReference>
<dbReference type="CDD" id="cd08916">
    <property type="entry name" value="TrHb3_P"/>
    <property type="match status" value="1"/>
</dbReference>
<accession>A0ABU2YCL4</accession>
<gene>
    <name evidence="1" type="ORF">RM538_07910</name>
</gene>
<dbReference type="RefSeq" id="WP_311332879.1">
    <property type="nucleotide sequence ID" value="NZ_JAVRHZ010000004.1"/>
</dbReference>
<proteinExistence type="predicted"/>
<reference evidence="1 2" key="1">
    <citation type="submission" date="2023-09" db="EMBL/GenBank/DDBJ databases">
        <authorList>
            <person name="Rey-Velasco X."/>
        </authorList>
    </citation>
    <scope>NUCLEOTIDE SEQUENCE [LARGE SCALE GENOMIC DNA]</scope>
    <source>
        <strain evidence="1 2">W242</strain>
    </source>
</reference>
<sequence>MNDIRNREDIELLVNSFYDKVRVDNTIGYIFNNVAAVDWIIHLPKMYSFWETVLLDKRSFKGNPMVAHIQLSRKTEMNQTHFDKWLKLWNATIDEHFKGNIAKEAQQRGKNIAGLMLHKIKNYKN</sequence>
<name>A0ABU2YCL4_9FLAO</name>
<keyword evidence="2" id="KW-1185">Reference proteome</keyword>
<protein>
    <submittedName>
        <fullName evidence="1">Group III truncated hemoglobin</fullName>
    </submittedName>
</protein>
<dbReference type="Proteomes" id="UP001254488">
    <property type="component" value="Unassembled WGS sequence"/>
</dbReference>
<dbReference type="InterPro" id="IPR012292">
    <property type="entry name" value="Globin/Proto"/>
</dbReference>
<evidence type="ECO:0000313" key="1">
    <source>
        <dbReference type="EMBL" id="MDT0555923.1"/>
    </source>
</evidence>
<organism evidence="1 2">
    <name type="scientific">Patiriisocius hiemis</name>
    <dbReference type="NCBI Taxonomy" id="3075604"/>
    <lineage>
        <taxon>Bacteria</taxon>
        <taxon>Pseudomonadati</taxon>
        <taxon>Bacteroidota</taxon>
        <taxon>Flavobacteriia</taxon>
        <taxon>Flavobacteriales</taxon>
        <taxon>Flavobacteriaceae</taxon>
        <taxon>Patiriisocius</taxon>
    </lineage>
</organism>
<dbReference type="Gene3D" id="1.10.490.10">
    <property type="entry name" value="Globins"/>
    <property type="match status" value="1"/>
</dbReference>